<dbReference type="GeneID" id="70177974"/>
<reference evidence="1" key="1">
    <citation type="journal article" date="2021" name="Nat. Commun.">
        <title>Genetic determinants of endophytism in the Arabidopsis root mycobiome.</title>
        <authorList>
            <person name="Mesny F."/>
            <person name="Miyauchi S."/>
            <person name="Thiergart T."/>
            <person name="Pickel B."/>
            <person name="Atanasova L."/>
            <person name="Karlsson M."/>
            <person name="Huettel B."/>
            <person name="Barry K.W."/>
            <person name="Haridas S."/>
            <person name="Chen C."/>
            <person name="Bauer D."/>
            <person name="Andreopoulos W."/>
            <person name="Pangilinan J."/>
            <person name="LaButti K."/>
            <person name="Riley R."/>
            <person name="Lipzen A."/>
            <person name="Clum A."/>
            <person name="Drula E."/>
            <person name="Henrissat B."/>
            <person name="Kohler A."/>
            <person name="Grigoriev I.V."/>
            <person name="Martin F.M."/>
            <person name="Hacquard S."/>
        </authorList>
    </citation>
    <scope>NUCLEOTIDE SEQUENCE</scope>
    <source>
        <strain evidence="1">MPI-CAGE-CH-0230</strain>
    </source>
</reference>
<evidence type="ECO:0000313" key="1">
    <source>
        <dbReference type="EMBL" id="KAH7027877.1"/>
    </source>
</evidence>
<accession>A0A9P9BLA4</accession>
<organism evidence="1 2">
    <name type="scientific">Microdochium trichocladiopsis</name>
    <dbReference type="NCBI Taxonomy" id="1682393"/>
    <lineage>
        <taxon>Eukaryota</taxon>
        <taxon>Fungi</taxon>
        <taxon>Dikarya</taxon>
        <taxon>Ascomycota</taxon>
        <taxon>Pezizomycotina</taxon>
        <taxon>Sordariomycetes</taxon>
        <taxon>Xylariomycetidae</taxon>
        <taxon>Xylariales</taxon>
        <taxon>Microdochiaceae</taxon>
        <taxon>Microdochium</taxon>
    </lineage>
</organism>
<dbReference type="RefSeq" id="XP_046010676.1">
    <property type="nucleotide sequence ID" value="XM_046148428.1"/>
</dbReference>
<comment type="caution">
    <text evidence="1">The sequence shown here is derived from an EMBL/GenBank/DDBJ whole genome shotgun (WGS) entry which is preliminary data.</text>
</comment>
<name>A0A9P9BLA4_9PEZI</name>
<protein>
    <submittedName>
        <fullName evidence="1">Uncharacterized protein</fullName>
    </submittedName>
</protein>
<sequence>MSQSGMDSVPGRPRHLHALGLGSCCTASSHEEGPVGISTSRLRITVMGASKSQVVVQKVDEGSRASQHFVSCRGVTARLGPLMDRSVLQMRRELQPCESQMDLLNGRPLLTRTKKCFCMLSCKTLYAYCCYPYCGLSKKRLVSFHTMAGSFECKQTASVPVVIC</sequence>
<gene>
    <name evidence="1" type="ORF">B0I36DRAFT_144655</name>
</gene>
<evidence type="ECO:0000313" key="2">
    <source>
        <dbReference type="Proteomes" id="UP000756346"/>
    </source>
</evidence>
<proteinExistence type="predicted"/>
<dbReference type="EMBL" id="JAGTJQ010000007">
    <property type="protein sequence ID" value="KAH7027877.1"/>
    <property type="molecule type" value="Genomic_DNA"/>
</dbReference>
<dbReference type="Proteomes" id="UP000756346">
    <property type="component" value="Unassembled WGS sequence"/>
</dbReference>
<keyword evidence="2" id="KW-1185">Reference proteome</keyword>
<dbReference type="AlphaFoldDB" id="A0A9P9BLA4"/>